<proteinExistence type="predicted"/>
<feature type="region of interest" description="Disordered" evidence="1">
    <location>
        <begin position="315"/>
        <end position="342"/>
    </location>
</feature>
<evidence type="ECO:0000256" key="2">
    <source>
        <dbReference type="SAM" id="Phobius"/>
    </source>
</evidence>
<keyword evidence="2" id="KW-1133">Transmembrane helix</keyword>
<dbReference type="OrthoDB" id="8019085at2759"/>
<keyword evidence="2" id="KW-0472">Membrane</keyword>
<protein>
    <submittedName>
        <fullName evidence="3">Uncharacterized protein</fullName>
    </submittedName>
</protein>
<organism evidence="3">
    <name type="scientific">Bactrocera latifrons</name>
    <name type="common">Malaysian fruit fly</name>
    <name type="synonym">Chaetodacus latifrons</name>
    <dbReference type="NCBI Taxonomy" id="174628"/>
    <lineage>
        <taxon>Eukaryota</taxon>
        <taxon>Metazoa</taxon>
        <taxon>Ecdysozoa</taxon>
        <taxon>Arthropoda</taxon>
        <taxon>Hexapoda</taxon>
        <taxon>Insecta</taxon>
        <taxon>Pterygota</taxon>
        <taxon>Neoptera</taxon>
        <taxon>Endopterygota</taxon>
        <taxon>Diptera</taxon>
        <taxon>Brachycera</taxon>
        <taxon>Muscomorpha</taxon>
        <taxon>Tephritoidea</taxon>
        <taxon>Tephritidae</taxon>
        <taxon>Bactrocera</taxon>
        <taxon>Bactrocera</taxon>
    </lineage>
</organism>
<keyword evidence="2" id="KW-0812">Transmembrane</keyword>
<accession>A0A0K8UIL0</accession>
<feature type="transmembrane region" description="Helical" evidence="2">
    <location>
        <begin position="152"/>
        <end position="171"/>
    </location>
</feature>
<feature type="compositionally biased region" description="Low complexity" evidence="1">
    <location>
        <begin position="315"/>
        <end position="330"/>
    </location>
</feature>
<feature type="transmembrane region" description="Helical" evidence="2">
    <location>
        <begin position="107"/>
        <end position="132"/>
    </location>
</feature>
<gene>
    <name evidence="3" type="ORF">c0_g1_i1</name>
</gene>
<evidence type="ECO:0000256" key="1">
    <source>
        <dbReference type="SAM" id="MobiDB-lite"/>
    </source>
</evidence>
<evidence type="ECO:0000313" key="3">
    <source>
        <dbReference type="EMBL" id="JAI26381.1"/>
    </source>
</evidence>
<sequence length="679" mass="78081">MTCTEILHELQCKTPPCPCQKCAKLRGESGYGNVNAESNVGDMPPERPIPKYQFQCKCLCETDTERPYKRKCPPAPPQPKQTVSPNKKCVEDDCNTGKGCCNTGRNFLSFMISIIGFISFLIIAAIVFWLLVLKCTIILSIKVYKSKRTTQVTVVSIIGFLFLLIFCTAALTCFQRYSARRSASKLAAQPAIKIKSEPSGSWYTFKRSQRKTIAPPSKVTKTRYPWTLRSVTPGSTKELTSTVSKVETRSSWMPFSRGREVTTKDIKIESSEPRSSWIKTHIWRETTTKDIVTPVKKPEASSSWLPSFRWSSASSKQIEQQTKTTETRTSWMPSRWLGQSPPKEIDYQLKKSEMPTSGLSTIRWRTKQPEQAPKKIERRFSWRPSSWWGSSAPEAEQRSKQSERRSLWRPSSWWGQSSSKEIGCELEKPGAFTSWISTFRWSSTSSKQMEPLAKKAEARTSWMPFQWGQTVPKVVERNETSVTRYTWLPSFKLRQSPVKIETTTTKTEARSSWLPSFNLRSRWTTYFTKSTKIKEIQTPPQTSKVRFSWMPFLSWSNKPAKGMEIELTQKEHESRSSWIPYFNWRRTKTTKTATTNKDSKKTTSTSYWWPSFSWGQSATTAASNRLSGGMQQQKLTVTITDDEARQIYKRSKLYAIPTEMKQPPALVVYLRDFIQRNAD</sequence>
<reference evidence="3" key="1">
    <citation type="submission" date="2015-06" db="EMBL/GenBank/DDBJ databases">
        <authorList>
            <person name="Hoefler B.C."/>
            <person name="Straight P.D."/>
        </authorList>
    </citation>
    <scope>NUCLEOTIDE SEQUENCE</scope>
</reference>
<name>A0A0K8UIL0_BACLA</name>
<dbReference type="AlphaFoldDB" id="A0A0K8UIL0"/>
<dbReference type="EMBL" id="GDHF01025933">
    <property type="protein sequence ID" value="JAI26381.1"/>
    <property type="molecule type" value="Transcribed_RNA"/>
</dbReference>